<name>A0ABR3FUB6_9AGAR</name>
<dbReference type="InterPro" id="IPR007219">
    <property type="entry name" value="XnlR_reg_dom"/>
</dbReference>
<keyword evidence="8" id="KW-1185">Reference proteome</keyword>
<comment type="subcellular location">
    <subcellularLocation>
        <location evidence="1">Nucleus</location>
    </subcellularLocation>
</comment>
<protein>
    <recommendedName>
        <fullName evidence="6">Xylanolytic transcriptional activator regulatory domain-containing protein</fullName>
    </recommendedName>
</protein>
<organism evidence="7 8">
    <name type="scientific">Marasmius crinis-equi</name>
    <dbReference type="NCBI Taxonomy" id="585013"/>
    <lineage>
        <taxon>Eukaryota</taxon>
        <taxon>Fungi</taxon>
        <taxon>Dikarya</taxon>
        <taxon>Basidiomycota</taxon>
        <taxon>Agaricomycotina</taxon>
        <taxon>Agaricomycetes</taxon>
        <taxon>Agaricomycetidae</taxon>
        <taxon>Agaricales</taxon>
        <taxon>Marasmiineae</taxon>
        <taxon>Marasmiaceae</taxon>
        <taxon>Marasmius</taxon>
    </lineage>
</organism>
<evidence type="ECO:0000256" key="1">
    <source>
        <dbReference type="ARBA" id="ARBA00004123"/>
    </source>
</evidence>
<gene>
    <name evidence="7" type="ORF">V5O48_002881</name>
</gene>
<evidence type="ECO:0000259" key="6">
    <source>
        <dbReference type="Pfam" id="PF04082"/>
    </source>
</evidence>
<keyword evidence="4" id="KW-0804">Transcription</keyword>
<dbReference type="PANTHER" id="PTHR47338">
    <property type="entry name" value="ZN(II)2CYS6 TRANSCRIPTION FACTOR (EUROFUNG)-RELATED"/>
    <property type="match status" value="1"/>
</dbReference>
<keyword evidence="2" id="KW-0479">Metal-binding</keyword>
<keyword evidence="3" id="KW-0805">Transcription regulation</keyword>
<dbReference type="PANTHER" id="PTHR47338:SF29">
    <property type="entry name" value="ZN(2)-C6 FUNGAL-TYPE DOMAIN-CONTAINING PROTEIN"/>
    <property type="match status" value="1"/>
</dbReference>
<evidence type="ECO:0000256" key="3">
    <source>
        <dbReference type="ARBA" id="ARBA00023015"/>
    </source>
</evidence>
<evidence type="ECO:0000313" key="8">
    <source>
        <dbReference type="Proteomes" id="UP001465976"/>
    </source>
</evidence>
<evidence type="ECO:0000256" key="2">
    <source>
        <dbReference type="ARBA" id="ARBA00022723"/>
    </source>
</evidence>
<evidence type="ECO:0000256" key="5">
    <source>
        <dbReference type="ARBA" id="ARBA00023242"/>
    </source>
</evidence>
<feature type="domain" description="Xylanolytic transcriptional activator regulatory" evidence="6">
    <location>
        <begin position="29"/>
        <end position="239"/>
    </location>
</feature>
<evidence type="ECO:0000256" key="4">
    <source>
        <dbReference type="ARBA" id="ARBA00023163"/>
    </source>
</evidence>
<comment type="caution">
    <text evidence="7">The sequence shown here is derived from an EMBL/GenBank/DDBJ whole genome shotgun (WGS) entry which is preliminary data.</text>
</comment>
<dbReference type="EMBL" id="JBAHYK010000071">
    <property type="protein sequence ID" value="KAL0579098.1"/>
    <property type="molecule type" value="Genomic_DNA"/>
</dbReference>
<evidence type="ECO:0000313" key="7">
    <source>
        <dbReference type="EMBL" id="KAL0579098.1"/>
    </source>
</evidence>
<keyword evidence="5" id="KW-0539">Nucleus</keyword>
<dbReference type="Pfam" id="PF04082">
    <property type="entry name" value="Fungal_trans"/>
    <property type="match status" value="1"/>
</dbReference>
<dbReference type="Proteomes" id="UP001465976">
    <property type="component" value="Unassembled WGS sequence"/>
</dbReference>
<dbReference type="CDD" id="cd12148">
    <property type="entry name" value="fungal_TF_MHR"/>
    <property type="match status" value="1"/>
</dbReference>
<dbReference type="InterPro" id="IPR050815">
    <property type="entry name" value="TF_fung"/>
</dbReference>
<proteinExistence type="predicted"/>
<sequence length="442" mass="49514">MTCLVLPPEHPKFPAVPVLHAICALASQYTGMVSSPPPTDYTKVPLHEMFTHKYRHGEGSELSFGDRQAELARETAQHLESIGSNLLQVVQANVLLSYYYCSHARSAELFLTAAHSLRLSVPLKLNVCPPFLSITKTISPDMFPAARTVIEDETRRNTFWLAYTIERLHGSSNGWAHCIDDQDIFQLLPVCHERFQRGHLVTPSQRQWSHSRDLLLTNPEDQVDPFVLYVKTSIITSKVKGFNMRFRARHFAGDESVIPVNSVLNEPIDPRDTRSFIELDRIISDFHSTIPSHLQHPIQRGVVDCILVAVMAIPHLAMIVLHEPHANLCKEECISAQKMLRAARAIVDLIYELWSTSFDLSLLESFMSAPIFQAGRVLGGFLLAIESEVTPDALEHSSILQSQIQVCRSALEQMAQRHALAGRFVVLIDEMLAKALHVGPAA</sequence>
<reference evidence="7 8" key="1">
    <citation type="submission" date="2024-02" db="EMBL/GenBank/DDBJ databases">
        <title>A draft genome for the cacao thread blight pathogen Marasmius crinis-equi.</title>
        <authorList>
            <person name="Cohen S.P."/>
            <person name="Baruah I.K."/>
            <person name="Amoako-Attah I."/>
            <person name="Bukari Y."/>
            <person name="Meinhardt L.W."/>
            <person name="Bailey B.A."/>
        </authorList>
    </citation>
    <scope>NUCLEOTIDE SEQUENCE [LARGE SCALE GENOMIC DNA]</scope>
    <source>
        <strain evidence="7 8">GH-76</strain>
    </source>
</reference>
<accession>A0ABR3FUB6</accession>